<evidence type="ECO:0000256" key="4">
    <source>
        <dbReference type="ARBA" id="ARBA00022723"/>
    </source>
</evidence>
<evidence type="ECO:0000256" key="1">
    <source>
        <dbReference type="ARBA" id="ARBA00004251"/>
    </source>
</evidence>
<evidence type="ECO:0000256" key="7">
    <source>
        <dbReference type="ARBA" id="ARBA00022837"/>
    </source>
</evidence>
<evidence type="ECO:0000256" key="10">
    <source>
        <dbReference type="ARBA" id="ARBA00023136"/>
    </source>
</evidence>
<keyword evidence="8" id="KW-0130">Cell adhesion</keyword>
<evidence type="ECO:0000313" key="15">
    <source>
        <dbReference type="Proteomes" id="UP000298787"/>
    </source>
</evidence>
<dbReference type="PRINTS" id="PR00205">
    <property type="entry name" value="CADHERIN"/>
</dbReference>
<keyword evidence="9" id="KW-1133">Transmembrane helix</keyword>
<feature type="domain" description="Cadherin" evidence="13">
    <location>
        <begin position="46"/>
        <end position="158"/>
    </location>
</feature>
<dbReference type="InterPro" id="IPR020894">
    <property type="entry name" value="Cadherin_CS"/>
</dbReference>
<dbReference type="SMART" id="SM00112">
    <property type="entry name" value="CA"/>
    <property type="match status" value="2"/>
</dbReference>
<dbReference type="GO" id="GO:0008013">
    <property type="term" value="F:beta-catenin binding"/>
    <property type="evidence" value="ECO:0007669"/>
    <property type="project" value="TreeGrafter"/>
</dbReference>
<dbReference type="FunFam" id="2.60.40.60:FF:000123">
    <property type="entry name" value="Protocadherin beta 4"/>
    <property type="match status" value="1"/>
</dbReference>
<evidence type="ECO:0000256" key="6">
    <source>
        <dbReference type="ARBA" id="ARBA00022737"/>
    </source>
</evidence>
<organism evidence="14 15">
    <name type="scientific">Collichthys lucidus</name>
    <name type="common">Big head croaker</name>
    <name type="synonym">Sciaena lucida</name>
    <dbReference type="NCBI Taxonomy" id="240159"/>
    <lineage>
        <taxon>Eukaryota</taxon>
        <taxon>Metazoa</taxon>
        <taxon>Chordata</taxon>
        <taxon>Craniata</taxon>
        <taxon>Vertebrata</taxon>
        <taxon>Euteleostomi</taxon>
        <taxon>Actinopterygii</taxon>
        <taxon>Neopterygii</taxon>
        <taxon>Teleostei</taxon>
        <taxon>Neoteleostei</taxon>
        <taxon>Acanthomorphata</taxon>
        <taxon>Eupercaria</taxon>
        <taxon>Sciaenidae</taxon>
        <taxon>Collichthys</taxon>
    </lineage>
</organism>
<keyword evidence="7 12" id="KW-0106">Calcium</keyword>
<evidence type="ECO:0000256" key="8">
    <source>
        <dbReference type="ARBA" id="ARBA00022889"/>
    </source>
</evidence>
<dbReference type="GO" id="GO:0016339">
    <property type="term" value="P:calcium-dependent cell-cell adhesion via plasma membrane cell adhesion molecules"/>
    <property type="evidence" value="ECO:0007669"/>
    <property type="project" value="TreeGrafter"/>
</dbReference>
<dbReference type="EMBL" id="CM014089">
    <property type="protein sequence ID" value="TKS80296.1"/>
    <property type="molecule type" value="Genomic_DNA"/>
</dbReference>
<evidence type="ECO:0000313" key="14">
    <source>
        <dbReference type="EMBL" id="TKS80296.1"/>
    </source>
</evidence>
<dbReference type="PROSITE" id="PS50268">
    <property type="entry name" value="CADHERIN_2"/>
    <property type="match status" value="3"/>
</dbReference>
<evidence type="ECO:0000256" key="12">
    <source>
        <dbReference type="PROSITE-ProRule" id="PRU00043"/>
    </source>
</evidence>
<dbReference type="FunFam" id="2.60.40.60:FF:000373">
    <property type="entry name" value="Ventral neural cadherin"/>
    <property type="match status" value="1"/>
</dbReference>
<feature type="domain" description="Cadherin" evidence="13">
    <location>
        <begin position="1"/>
        <end position="45"/>
    </location>
</feature>
<dbReference type="STRING" id="240159.A0A4U5UY84"/>
<dbReference type="Gene3D" id="2.60.40.60">
    <property type="entry name" value="Cadherins"/>
    <property type="match status" value="3"/>
</dbReference>
<evidence type="ECO:0000256" key="11">
    <source>
        <dbReference type="ARBA" id="ARBA00023180"/>
    </source>
</evidence>
<keyword evidence="3" id="KW-0812">Transmembrane</keyword>
<keyword evidence="6" id="KW-0677">Repeat</keyword>
<keyword evidence="11" id="KW-0325">Glycoprotein</keyword>
<evidence type="ECO:0000256" key="2">
    <source>
        <dbReference type="ARBA" id="ARBA00022475"/>
    </source>
</evidence>
<evidence type="ECO:0000256" key="9">
    <source>
        <dbReference type="ARBA" id="ARBA00022989"/>
    </source>
</evidence>
<dbReference type="GO" id="GO:0034332">
    <property type="term" value="P:adherens junction organization"/>
    <property type="evidence" value="ECO:0007669"/>
    <property type="project" value="TreeGrafter"/>
</dbReference>
<gene>
    <name evidence="14" type="ORF">D9C73_013471</name>
</gene>
<proteinExistence type="predicted"/>
<evidence type="ECO:0000259" key="13">
    <source>
        <dbReference type="PROSITE" id="PS50268"/>
    </source>
</evidence>
<dbReference type="GO" id="GO:0016342">
    <property type="term" value="C:catenin complex"/>
    <property type="evidence" value="ECO:0007669"/>
    <property type="project" value="TreeGrafter"/>
</dbReference>
<evidence type="ECO:0000256" key="3">
    <source>
        <dbReference type="ARBA" id="ARBA00022692"/>
    </source>
</evidence>
<dbReference type="GO" id="GO:0007156">
    <property type="term" value="P:homophilic cell adhesion via plasma membrane adhesion molecules"/>
    <property type="evidence" value="ECO:0007669"/>
    <property type="project" value="InterPro"/>
</dbReference>
<sequence>MDRETQDQYLVLLQAKDMGGHLGGLSGTTTVTVRLTDVNDNPPRFTQSMWSFSVSELAIPGAEIGRISATDADLGENAKLEYTILEGESGDTFNITGVNQEAVITLNKAVDYESRSSYSFSVEVLNPIVDPRFLRRGPFKDRASIRVAVLDADEPPRFSRARYHMDVSENCPPACNVGRVSAVDPDTGLTNNIRFSIDPQSDPEALFRITPDTGLITTAMELDREREHWHNITVIATQRETHTATHAHTRLDALAKNCNSLMWKNLNAMEASVVPQLGACDL</sequence>
<reference evidence="14 15" key="1">
    <citation type="submission" date="2019-01" db="EMBL/GenBank/DDBJ databases">
        <title>Genome Assembly of Collichthys lucidus.</title>
        <authorList>
            <person name="Cai M."/>
            <person name="Xiao S."/>
        </authorList>
    </citation>
    <scope>NUCLEOTIDE SEQUENCE [LARGE SCALE GENOMIC DNA]</scope>
    <source>
        <strain evidence="14">JT15FE1705JMU</strain>
        <tissue evidence="14">Muscle</tissue>
    </source>
</reference>
<dbReference type="InterPro" id="IPR015919">
    <property type="entry name" value="Cadherin-like_sf"/>
</dbReference>
<dbReference type="GO" id="GO:0045296">
    <property type="term" value="F:cadherin binding"/>
    <property type="evidence" value="ECO:0007669"/>
    <property type="project" value="TreeGrafter"/>
</dbReference>
<protein>
    <submittedName>
        <fullName evidence="14">Cadherin-24</fullName>
    </submittedName>
</protein>
<dbReference type="PANTHER" id="PTHR24027">
    <property type="entry name" value="CADHERIN-23"/>
    <property type="match status" value="1"/>
</dbReference>
<dbReference type="Proteomes" id="UP000298787">
    <property type="component" value="Chromosome 12"/>
</dbReference>
<evidence type="ECO:0000256" key="5">
    <source>
        <dbReference type="ARBA" id="ARBA00022729"/>
    </source>
</evidence>
<keyword evidence="10" id="KW-0472">Membrane</keyword>
<comment type="subcellular location">
    <subcellularLocation>
        <location evidence="1">Cell membrane</location>
        <topology evidence="1">Single-pass type I membrane protein</topology>
    </subcellularLocation>
</comment>
<dbReference type="GO" id="GO:0016477">
    <property type="term" value="P:cell migration"/>
    <property type="evidence" value="ECO:0007669"/>
    <property type="project" value="TreeGrafter"/>
</dbReference>
<dbReference type="InterPro" id="IPR039808">
    <property type="entry name" value="Cadherin"/>
</dbReference>
<accession>A0A4U5UY84</accession>
<dbReference type="PANTHER" id="PTHR24027:SF272">
    <property type="entry name" value="CADHERIN-24"/>
    <property type="match status" value="1"/>
</dbReference>
<keyword evidence="4" id="KW-0479">Metal-binding</keyword>
<dbReference type="PROSITE" id="PS00232">
    <property type="entry name" value="CADHERIN_1"/>
    <property type="match status" value="1"/>
</dbReference>
<dbReference type="GO" id="GO:0005509">
    <property type="term" value="F:calcium ion binding"/>
    <property type="evidence" value="ECO:0007669"/>
    <property type="project" value="UniProtKB-UniRule"/>
</dbReference>
<dbReference type="GO" id="GO:0044331">
    <property type="term" value="P:cell-cell adhesion mediated by cadherin"/>
    <property type="evidence" value="ECO:0007669"/>
    <property type="project" value="TreeGrafter"/>
</dbReference>
<keyword evidence="2" id="KW-1003">Cell membrane</keyword>
<name>A0A4U5UY84_COLLU</name>
<dbReference type="Pfam" id="PF00028">
    <property type="entry name" value="Cadherin"/>
    <property type="match status" value="2"/>
</dbReference>
<keyword evidence="15" id="KW-1185">Reference proteome</keyword>
<keyword evidence="5" id="KW-0732">Signal</keyword>
<dbReference type="SUPFAM" id="SSF49313">
    <property type="entry name" value="Cadherin-like"/>
    <property type="match status" value="3"/>
</dbReference>
<dbReference type="GO" id="GO:0007043">
    <property type="term" value="P:cell-cell junction assembly"/>
    <property type="evidence" value="ECO:0007669"/>
    <property type="project" value="TreeGrafter"/>
</dbReference>
<dbReference type="GO" id="GO:0005912">
    <property type="term" value="C:adherens junction"/>
    <property type="evidence" value="ECO:0007669"/>
    <property type="project" value="TreeGrafter"/>
</dbReference>
<dbReference type="AlphaFoldDB" id="A0A4U5UY84"/>
<dbReference type="GO" id="GO:0000902">
    <property type="term" value="P:cell morphogenesis"/>
    <property type="evidence" value="ECO:0007669"/>
    <property type="project" value="TreeGrafter"/>
</dbReference>
<feature type="domain" description="Cadherin" evidence="13">
    <location>
        <begin position="159"/>
        <end position="277"/>
    </location>
</feature>
<dbReference type="InterPro" id="IPR002126">
    <property type="entry name" value="Cadherin-like_dom"/>
</dbReference>
<dbReference type="CDD" id="cd11304">
    <property type="entry name" value="Cadherin_repeat"/>
    <property type="match status" value="3"/>
</dbReference>